<dbReference type="RefSeq" id="WP_170103831.1">
    <property type="nucleotide sequence ID" value="NZ_JABAGR010000004.1"/>
</dbReference>
<evidence type="ECO:0000313" key="3">
    <source>
        <dbReference type="EMBL" id="NMF25789.1"/>
    </source>
</evidence>
<accession>A0A7X9TAG9</accession>
<keyword evidence="2" id="KW-0812">Transmembrane</keyword>
<keyword evidence="2" id="KW-0472">Membrane</keyword>
<feature type="transmembrane region" description="Helical" evidence="2">
    <location>
        <begin position="21"/>
        <end position="48"/>
    </location>
</feature>
<feature type="compositionally biased region" description="Low complexity" evidence="1">
    <location>
        <begin position="287"/>
        <end position="300"/>
    </location>
</feature>
<dbReference type="Pfam" id="PF13197">
    <property type="entry name" value="DUF4013"/>
    <property type="match status" value="1"/>
</dbReference>
<sequence length="340" mass="35990">MSAQREAYYSRSWALLTRDKGWWKVLLVAGIANFVPIVGPLGVFGYALEWARLTAWGVDASPKQKGVRVGECIKSGWRGFVACLGWLAVWEAISLILMRLTHNDDVMNLLVSIASLFVNVILCVVALRAAVYQSFKAGYQANRLWDMLKADFGGIAKITGITTLASLVIGFVLSVVGLVAMMPSVAHVIGFAVSAGSSADYRAFVNVLADAIAGIFPLVMFMAYLASVGQAFVTFIQVTAVGLWMRNFNVPAWGASADPLPASVATLPQPQNPADPAEGDAFVRQGASTPATSQQPAPAAGEKNEPAGQEGSAQNTEGAGDDGVKSLPASGDTYDSPRFL</sequence>
<dbReference type="Proteomes" id="UP000565613">
    <property type="component" value="Unassembled WGS sequence"/>
</dbReference>
<protein>
    <submittedName>
        <fullName evidence="3">DUF4013 domain-containing protein</fullName>
    </submittedName>
</protein>
<comment type="caution">
    <text evidence="3">The sequence shown here is derived from an EMBL/GenBank/DDBJ whole genome shotgun (WGS) entry which is preliminary data.</text>
</comment>
<evidence type="ECO:0000256" key="2">
    <source>
        <dbReference type="SAM" id="Phobius"/>
    </source>
</evidence>
<evidence type="ECO:0000313" key="4">
    <source>
        <dbReference type="Proteomes" id="UP000565613"/>
    </source>
</evidence>
<name>A0A7X9TAG9_9ACTN</name>
<feature type="region of interest" description="Disordered" evidence="1">
    <location>
        <begin position="264"/>
        <end position="340"/>
    </location>
</feature>
<feature type="transmembrane region" description="Helical" evidence="2">
    <location>
        <begin position="203"/>
        <end position="226"/>
    </location>
</feature>
<evidence type="ECO:0000256" key="1">
    <source>
        <dbReference type="SAM" id="MobiDB-lite"/>
    </source>
</evidence>
<dbReference type="EMBL" id="JABAGR010000004">
    <property type="protein sequence ID" value="NMF25789.1"/>
    <property type="molecule type" value="Genomic_DNA"/>
</dbReference>
<feature type="transmembrane region" description="Helical" evidence="2">
    <location>
        <begin position="109"/>
        <end position="135"/>
    </location>
</feature>
<dbReference type="InterPro" id="IPR025098">
    <property type="entry name" value="DUF4013"/>
</dbReference>
<reference evidence="3 4" key="1">
    <citation type="submission" date="2020-04" db="EMBL/GenBank/DDBJ databases">
        <authorList>
            <person name="Hitch T.C.A."/>
            <person name="Wylensek D."/>
            <person name="Clavel T."/>
        </authorList>
    </citation>
    <scope>NUCLEOTIDE SEQUENCE [LARGE SCALE GENOMIC DNA]</scope>
    <source>
        <strain evidence="3 4">105184</strain>
    </source>
</reference>
<gene>
    <name evidence="3" type="ORF">HF885_04970</name>
</gene>
<organism evidence="3 4">
    <name type="scientific">Parafannyhessea umbonata</name>
    <dbReference type="NCBI Taxonomy" id="604330"/>
    <lineage>
        <taxon>Bacteria</taxon>
        <taxon>Bacillati</taxon>
        <taxon>Actinomycetota</taxon>
        <taxon>Coriobacteriia</taxon>
        <taxon>Coriobacteriales</taxon>
        <taxon>Atopobiaceae</taxon>
        <taxon>Parafannyhessea</taxon>
    </lineage>
</organism>
<feature type="transmembrane region" description="Helical" evidence="2">
    <location>
        <begin position="155"/>
        <end position="182"/>
    </location>
</feature>
<keyword evidence="2" id="KW-1133">Transmembrane helix</keyword>
<feature type="transmembrane region" description="Helical" evidence="2">
    <location>
        <begin position="77"/>
        <end position="97"/>
    </location>
</feature>
<proteinExistence type="predicted"/>
<dbReference type="AlphaFoldDB" id="A0A7X9TAG9"/>